<protein>
    <submittedName>
        <fullName evidence="2">Uncharacterized protein</fullName>
    </submittedName>
</protein>
<feature type="region of interest" description="Disordered" evidence="1">
    <location>
        <begin position="246"/>
        <end position="277"/>
    </location>
</feature>
<evidence type="ECO:0000313" key="2">
    <source>
        <dbReference type="EMBL" id="KAK0458681.1"/>
    </source>
</evidence>
<keyword evidence="3" id="KW-1185">Reference proteome</keyword>
<accession>A0AA39KF06</accession>
<feature type="compositionally biased region" description="Polar residues" evidence="1">
    <location>
        <begin position="265"/>
        <end position="277"/>
    </location>
</feature>
<comment type="caution">
    <text evidence="2">The sequence shown here is derived from an EMBL/GenBank/DDBJ whole genome shotgun (WGS) entry which is preliminary data.</text>
</comment>
<dbReference type="EMBL" id="JAUEPR010000305">
    <property type="protein sequence ID" value="KAK0458681.1"/>
    <property type="molecule type" value="Genomic_DNA"/>
</dbReference>
<reference evidence="2" key="1">
    <citation type="submission" date="2023-06" db="EMBL/GenBank/DDBJ databases">
        <authorList>
            <consortium name="Lawrence Berkeley National Laboratory"/>
            <person name="Ahrendt S."/>
            <person name="Sahu N."/>
            <person name="Indic B."/>
            <person name="Wong-Bajracharya J."/>
            <person name="Merenyi Z."/>
            <person name="Ke H.-M."/>
            <person name="Monk M."/>
            <person name="Kocsube S."/>
            <person name="Drula E."/>
            <person name="Lipzen A."/>
            <person name="Balint B."/>
            <person name="Henrissat B."/>
            <person name="Andreopoulos B."/>
            <person name="Martin F.M."/>
            <person name="Harder C.B."/>
            <person name="Rigling D."/>
            <person name="Ford K.L."/>
            <person name="Foster G.D."/>
            <person name="Pangilinan J."/>
            <person name="Papanicolaou A."/>
            <person name="Barry K."/>
            <person name="LaButti K."/>
            <person name="Viragh M."/>
            <person name="Koriabine M."/>
            <person name="Yan M."/>
            <person name="Riley R."/>
            <person name="Champramary S."/>
            <person name="Plett K.L."/>
            <person name="Tsai I.J."/>
            <person name="Slot J."/>
            <person name="Sipos G."/>
            <person name="Plett J."/>
            <person name="Nagy L.G."/>
            <person name="Grigoriev I.V."/>
        </authorList>
    </citation>
    <scope>NUCLEOTIDE SEQUENCE</scope>
    <source>
        <strain evidence="2">ICMP 16352</strain>
    </source>
</reference>
<name>A0AA39KF06_9AGAR</name>
<organism evidence="2 3">
    <name type="scientific">Armillaria novae-zelandiae</name>
    <dbReference type="NCBI Taxonomy" id="153914"/>
    <lineage>
        <taxon>Eukaryota</taxon>
        <taxon>Fungi</taxon>
        <taxon>Dikarya</taxon>
        <taxon>Basidiomycota</taxon>
        <taxon>Agaricomycotina</taxon>
        <taxon>Agaricomycetes</taxon>
        <taxon>Agaricomycetidae</taxon>
        <taxon>Agaricales</taxon>
        <taxon>Marasmiineae</taxon>
        <taxon>Physalacriaceae</taxon>
        <taxon>Armillaria</taxon>
    </lineage>
</organism>
<dbReference type="Proteomes" id="UP001175227">
    <property type="component" value="Unassembled WGS sequence"/>
</dbReference>
<evidence type="ECO:0000313" key="3">
    <source>
        <dbReference type="Proteomes" id="UP001175227"/>
    </source>
</evidence>
<dbReference type="AlphaFoldDB" id="A0AA39KF06"/>
<sequence>MTFLFPLHTHLDSHPSLPHRFSKHDPYPPDLKHNIQSLEDDNAKLPGRSVTKLSTGRGICRFLSHRLQRWPWHDCGHRLEEIVNPRFKVNLFTCRDIIKIFPHEYTIACNFDFNTSTNLEKIRLYYSNYALLQLLLRKALMQRAVPENDHRRHQRFPFETKSLLICRSSPPAWRSFDCGSRLEINPGVFVSSDTPDILGAYRLSGTLQSSRVKGSSIQLLLCEHLDFHHIQAISLPAGVASRRSGYHAAYEEAQSGSEDTDTTHPDSAQQLSSPGTDVTSISKFKTCGTRTYVRPIRRLSTSRRMCAKPFFPTNTTVVLGARTKVLLLLTPDAREAC</sequence>
<gene>
    <name evidence="2" type="ORF">IW261DRAFT_1656581</name>
</gene>
<evidence type="ECO:0000256" key="1">
    <source>
        <dbReference type="SAM" id="MobiDB-lite"/>
    </source>
</evidence>
<proteinExistence type="predicted"/>